<proteinExistence type="predicted"/>
<accession>A0ACB0Y4Y4</accession>
<comment type="caution">
    <text evidence="1">The sequence shown here is derived from an EMBL/GenBank/DDBJ whole genome shotgun (WGS) entry which is preliminary data.</text>
</comment>
<reference evidence="1" key="1">
    <citation type="submission" date="2023-11" db="EMBL/GenBank/DDBJ databases">
        <authorList>
            <person name="Poullet M."/>
        </authorList>
    </citation>
    <scope>NUCLEOTIDE SEQUENCE</scope>
    <source>
        <strain evidence="1">E1834</strain>
    </source>
</reference>
<sequence>MTLLLPQEMKFVHSFVVRFLESLGLKPDPNNGFNSPQHIANLFAFADTDGYIVDGLGSLEMTATKIAMNDINVEGQPIVVEERDGIAIIDGSNLLGVTVGNYCASKARELARIYGIGFVVARNANSIGPGQFYARQMVEHGMEVSKELFLHNIIFLNNLEISFYSYIIFPESLKMNLNMSVILNLIYI</sequence>
<dbReference type="EMBL" id="CAVMJV010000005">
    <property type="protein sequence ID" value="CAK5032032.1"/>
    <property type="molecule type" value="Genomic_DNA"/>
</dbReference>
<evidence type="ECO:0000313" key="2">
    <source>
        <dbReference type="Proteomes" id="UP001497535"/>
    </source>
</evidence>
<protein>
    <submittedName>
        <fullName evidence="1">Uncharacterized protein</fullName>
    </submittedName>
</protein>
<dbReference type="Proteomes" id="UP001497535">
    <property type="component" value="Unassembled WGS sequence"/>
</dbReference>
<gene>
    <name evidence="1" type="ORF">MENTE1834_LOCUS7709</name>
</gene>
<evidence type="ECO:0000313" key="1">
    <source>
        <dbReference type="EMBL" id="CAK5032032.1"/>
    </source>
</evidence>
<name>A0ACB0Y4Y4_MELEN</name>
<organism evidence="1 2">
    <name type="scientific">Meloidogyne enterolobii</name>
    <name type="common">Root-knot nematode worm</name>
    <name type="synonym">Meloidogyne mayaguensis</name>
    <dbReference type="NCBI Taxonomy" id="390850"/>
    <lineage>
        <taxon>Eukaryota</taxon>
        <taxon>Metazoa</taxon>
        <taxon>Ecdysozoa</taxon>
        <taxon>Nematoda</taxon>
        <taxon>Chromadorea</taxon>
        <taxon>Rhabditida</taxon>
        <taxon>Tylenchina</taxon>
        <taxon>Tylenchomorpha</taxon>
        <taxon>Tylenchoidea</taxon>
        <taxon>Meloidogynidae</taxon>
        <taxon>Meloidogyninae</taxon>
        <taxon>Meloidogyne</taxon>
    </lineage>
</organism>
<keyword evidence="2" id="KW-1185">Reference proteome</keyword>